<dbReference type="Proteomes" id="UP000762676">
    <property type="component" value="Unassembled WGS sequence"/>
</dbReference>
<reference evidence="1 2" key="1">
    <citation type="journal article" date="2021" name="Elife">
        <title>Chloroplast acquisition without the gene transfer in kleptoplastic sea slugs, Plakobranchus ocellatus.</title>
        <authorList>
            <person name="Maeda T."/>
            <person name="Takahashi S."/>
            <person name="Yoshida T."/>
            <person name="Shimamura S."/>
            <person name="Takaki Y."/>
            <person name="Nagai Y."/>
            <person name="Toyoda A."/>
            <person name="Suzuki Y."/>
            <person name="Arimoto A."/>
            <person name="Ishii H."/>
            <person name="Satoh N."/>
            <person name="Nishiyama T."/>
            <person name="Hasebe M."/>
            <person name="Maruyama T."/>
            <person name="Minagawa J."/>
            <person name="Obokata J."/>
            <person name="Shigenobu S."/>
        </authorList>
    </citation>
    <scope>NUCLEOTIDE SEQUENCE [LARGE SCALE GENOMIC DNA]</scope>
</reference>
<comment type="caution">
    <text evidence="1">The sequence shown here is derived from an EMBL/GenBank/DDBJ whole genome shotgun (WGS) entry which is preliminary data.</text>
</comment>
<protein>
    <submittedName>
        <fullName evidence="1">Uncharacterized protein</fullName>
    </submittedName>
</protein>
<evidence type="ECO:0000313" key="2">
    <source>
        <dbReference type="Proteomes" id="UP000762676"/>
    </source>
</evidence>
<dbReference type="EMBL" id="BMAT01009615">
    <property type="protein sequence ID" value="GFS09887.1"/>
    <property type="molecule type" value="Genomic_DNA"/>
</dbReference>
<organism evidence="1 2">
    <name type="scientific">Elysia marginata</name>
    <dbReference type="NCBI Taxonomy" id="1093978"/>
    <lineage>
        <taxon>Eukaryota</taxon>
        <taxon>Metazoa</taxon>
        <taxon>Spiralia</taxon>
        <taxon>Lophotrochozoa</taxon>
        <taxon>Mollusca</taxon>
        <taxon>Gastropoda</taxon>
        <taxon>Heterobranchia</taxon>
        <taxon>Euthyneura</taxon>
        <taxon>Panpulmonata</taxon>
        <taxon>Sacoglossa</taxon>
        <taxon>Placobranchoidea</taxon>
        <taxon>Plakobranchidae</taxon>
        <taxon>Elysia</taxon>
    </lineage>
</organism>
<accession>A0AAV4IIN2</accession>
<keyword evidence="2" id="KW-1185">Reference proteome</keyword>
<gene>
    <name evidence="1" type="ORF">ElyMa_004794100</name>
</gene>
<name>A0AAV4IIN2_9GAST</name>
<sequence>MIVHILGLVELEKDSTFACLPPCTQQFRIPVTKYISILPPRHWLFVPSPWSQQHQRHRPHSTNCNMLQRSGSCMSTVVMRIATGREEKVGWFRDELAGGGAKYSSHAYEKTNTLDWIGQGTASG</sequence>
<proteinExistence type="predicted"/>
<evidence type="ECO:0000313" key="1">
    <source>
        <dbReference type="EMBL" id="GFS09887.1"/>
    </source>
</evidence>
<dbReference type="AlphaFoldDB" id="A0AAV4IIN2"/>